<dbReference type="AlphaFoldDB" id="A0AAW2PKQ7"/>
<proteinExistence type="predicted"/>
<dbReference type="InterPro" id="IPR044048">
    <property type="entry name" value="Big_12"/>
</dbReference>
<protein>
    <recommendedName>
        <fullName evidence="2">Bacterial Ig-like domain-containing protein</fullName>
    </recommendedName>
</protein>
<gene>
    <name evidence="3" type="ORF">Sradi_4061500</name>
</gene>
<feature type="transmembrane region" description="Helical" evidence="1">
    <location>
        <begin position="520"/>
        <end position="538"/>
    </location>
</feature>
<comment type="caution">
    <text evidence="3">The sequence shown here is derived from an EMBL/GenBank/DDBJ whole genome shotgun (WGS) entry which is preliminary data.</text>
</comment>
<feature type="transmembrane region" description="Helical" evidence="1">
    <location>
        <begin position="176"/>
        <end position="203"/>
    </location>
</feature>
<dbReference type="PANTHER" id="PTHR34677:SF1">
    <property type="entry name" value="TRANSMEMBRANE PROTEIN"/>
    <property type="match status" value="1"/>
</dbReference>
<accession>A0AAW2PKQ7</accession>
<name>A0AAW2PKQ7_SESRA</name>
<reference evidence="3" key="2">
    <citation type="journal article" date="2024" name="Plant">
        <title>Genomic evolution and insights into agronomic trait innovations of Sesamum species.</title>
        <authorList>
            <person name="Miao H."/>
            <person name="Wang L."/>
            <person name="Qu L."/>
            <person name="Liu H."/>
            <person name="Sun Y."/>
            <person name="Le M."/>
            <person name="Wang Q."/>
            <person name="Wei S."/>
            <person name="Zheng Y."/>
            <person name="Lin W."/>
            <person name="Duan Y."/>
            <person name="Cao H."/>
            <person name="Xiong S."/>
            <person name="Wang X."/>
            <person name="Wei L."/>
            <person name="Li C."/>
            <person name="Ma Q."/>
            <person name="Ju M."/>
            <person name="Zhao R."/>
            <person name="Li G."/>
            <person name="Mu C."/>
            <person name="Tian Q."/>
            <person name="Mei H."/>
            <person name="Zhang T."/>
            <person name="Gao T."/>
            <person name="Zhang H."/>
        </authorList>
    </citation>
    <scope>NUCLEOTIDE SEQUENCE</scope>
    <source>
        <strain evidence="3">G02</strain>
    </source>
</reference>
<evidence type="ECO:0000256" key="1">
    <source>
        <dbReference type="SAM" id="Phobius"/>
    </source>
</evidence>
<dbReference type="EMBL" id="JACGWJ010000017">
    <property type="protein sequence ID" value="KAL0356146.1"/>
    <property type="molecule type" value="Genomic_DNA"/>
</dbReference>
<evidence type="ECO:0000313" key="3">
    <source>
        <dbReference type="EMBL" id="KAL0356146.1"/>
    </source>
</evidence>
<feature type="transmembrane region" description="Helical" evidence="1">
    <location>
        <begin position="550"/>
        <end position="569"/>
    </location>
</feature>
<evidence type="ECO:0000259" key="2">
    <source>
        <dbReference type="Pfam" id="PF19078"/>
    </source>
</evidence>
<dbReference type="Pfam" id="PF19078">
    <property type="entry name" value="Big_12"/>
    <property type="match status" value="1"/>
</dbReference>
<organism evidence="3">
    <name type="scientific">Sesamum radiatum</name>
    <name type="common">Black benniseed</name>
    <dbReference type="NCBI Taxonomy" id="300843"/>
    <lineage>
        <taxon>Eukaryota</taxon>
        <taxon>Viridiplantae</taxon>
        <taxon>Streptophyta</taxon>
        <taxon>Embryophyta</taxon>
        <taxon>Tracheophyta</taxon>
        <taxon>Spermatophyta</taxon>
        <taxon>Magnoliopsida</taxon>
        <taxon>eudicotyledons</taxon>
        <taxon>Gunneridae</taxon>
        <taxon>Pentapetalae</taxon>
        <taxon>asterids</taxon>
        <taxon>lamiids</taxon>
        <taxon>Lamiales</taxon>
        <taxon>Pedaliaceae</taxon>
        <taxon>Sesamum</taxon>
    </lineage>
</organism>
<keyword evidence="1" id="KW-0472">Membrane</keyword>
<reference evidence="3" key="1">
    <citation type="submission" date="2020-06" db="EMBL/GenBank/DDBJ databases">
        <authorList>
            <person name="Li T."/>
            <person name="Hu X."/>
            <person name="Zhang T."/>
            <person name="Song X."/>
            <person name="Zhang H."/>
            <person name="Dai N."/>
            <person name="Sheng W."/>
            <person name="Hou X."/>
            <person name="Wei L."/>
        </authorList>
    </citation>
    <scope>NUCLEOTIDE SEQUENCE</scope>
    <source>
        <strain evidence="3">G02</strain>
        <tissue evidence="3">Leaf</tissue>
    </source>
</reference>
<sequence length="610" mass="68142">MNTSAEILNSLNTNQGSLLPISGNSFGQRRFGYQLTNISELAIVTMSLQSNLVISRQGTPVAPVTPVTFLYDSQRPTVRLSTTCNMRTKEKSIVILIKFMKPVFGFNSSHISISGGNLQSFHEMSRQNYAVRIQADKDVISVSVPENITTDVSGNRNRASNTLQVMHYSVPVESLVISYFATAAFAVTALVAGFLTVSTTSLLSAGAFSRPSSILCSDPTRNLFRIAAHIQIFALSRWLAVTLPVEYYELARGLQWSIPYFNLPWEKGNIRSIMVGSTSPKDRLFRIAEAHDSLFLEGLQPEAGNSDSAAKVFGLPLTPIEYRSFFESQTIMPEAEYILDPQNSHGWRDFSRSMFWLAVIGGSLILLHALLLMILKFRKQNKEKQSYGALIFPRFEIFLLILALPCLCEASASLIQGPGKRGQWTWKNQQRSFYLTIFGPLFEDLRGPPKYMLSQISGGSFSKPGGSIIASDDETEDAEAPFIQKLFGILRIYYTLIESVKRIALGIVAGAYSGTWSSRTPTITLLCITSFQLFFMVLKKPFIKKKVQLVEIISVSCQVAIFAFCLVLLEREFPFEDERKIGITMVSIFLLALLMQFLSRSDDIPQELEK</sequence>
<feature type="transmembrane region" description="Helical" evidence="1">
    <location>
        <begin position="581"/>
        <end position="598"/>
    </location>
</feature>
<dbReference type="PANTHER" id="PTHR34677">
    <property type="match status" value="1"/>
</dbReference>
<keyword evidence="1" id="KW-0812">Transmembrane</keyword>
<keyword evidence="1" id="KW-1133">Transmembrane helix</keyword>
<feature type="transmembrane region" description="Helical" evidence="1">
    <location>
        <begin position="354"/>
        <end position="375"/>
    </location>
</feature>
<feature type="domain" description="Bacterial Ig-like" evidence="2">
    <location>
        <begin position="72"/>
        <end position="163"/>
    </location>
</feature>